<keyword evidence="2" id="KW-0472">Membrane</keyword>
<name>A0A6C0DTT7_9ZZZZ</name>
<dbReference type="EMBL" id="MN739669">
    <property type="protein sequence ID" value="QHT19790.1"/>
    <property type="molecule type" value="Genomic_DNA"/>
</dbReference>
<accession>A0A6C0DTT7</accession>
<dbReference type="AlphaFoldDB" id="A0A6C0DTT7"/>
<proteinExistence type="predicted"/>
<feature type="transmembrane region" description="Helical" evidence="2">
    <location>
        <begin position="383"/>
        <end position="403"/>
    </location>
</feature>
<evidence type="ECO:0000256" key="2">
    <source>
        <dbReference type="SAM" id="Phobius"/>
    </source>
</evidence>
<feature type="transmembrane region" description="Helical" evidence="2">
    <location>
        <begin position="349"/>
        <end position="371"/>
    </location>
</feature>
<feature type="region of interest" description="Disordered" evidence="1">
    <location>
        <begin position="1"/>
        <end position="25"/>
    </location>
</feature>
<evidence type="ECO:0000256" key="1">
    <source>
        <dbReference type="SAM" id="MobiDB-lite"/>
    </source>
</evidence>
<feature type="transmembrane region" description="Helical" evidence="2">
    <location>
        <begin position="310"/>
        <end position="329"/>
    </location>
</feature>
<evidence type="ECO:0000313" key="3">
    <source>
        <dbReference type="EMBL" id="QHT19790.1"/>
    </source>
</evidence>
<keyword evidence="2" id="KW-1133">Transmembrane helix</keyword>
<feature type="compositionally biased region" description="Basic residues" evidence="1">
    <location>
        <begin position="587"/>
        <end position="624"/>
    </location>
</feature>
<protein>
    <submittedName>
        <fullName evidence="3">Uncharacterized protein</fullName>
    </submittedName>
</protein>
<reference evidence="3" key="1">
    <citation type="journal article" date="2020" name="Nature">
        <title>Giant virus diversity and host interactions through global metagenomics.</title>
        <authorList>
            <person name="Schulz F."/>
            <person name="Roux S."/>
            <person name="Paez-Espino D."/>
            <person name="Jungbluth S."/>
            <person name="Walsh D.A."/>
            <person name="Denef V.J."/>
            <person name="McMahon K.D."/>
            <person name="Konstantinidis K.T."/>
            <person name="Eloe-Fadrosh E.A."/>
            <person name="Kyrpides N.C."/>
            <person name="Woyke T."/>
        </authorList>
    </citation>
    <scope>NUCLEOTIDE SEQUENCE</scope>
    <source>
        <strain evidence="3">GVMAG-M-3300023174-5</strain>
    </source>
</reference>
<feature type="region of interest" description="Disordered" evidence="1">
    <location>
        <begin position="579"/>
        <end position="624"/>
    </location>
</feature>
<sequence length="624" mass="70785">MEVKRSNSSPAKLGSPVMVVTPSSSPQKLLKTQAIDSLIPLPQDNIEFQEDSDKVRTLASHQLAGGGGSSFGVGDINLPEKEELNSERKNMQKNQTQKQKLLQKSTNPQTFTHEQLGEMFSQTRSTNLQIVELLGELGQKLNQQQEHLEPVPEQQVDTISMIRDLDKKLNAFKNGLDNLARQQHLLEIRNATNTQKLLQGQEQIQTGVQQTNEGIGRVEEGVGRVEAGVGRVEAGVGRVEAGVGRVELNVEAGIQEGRAAAAAAAAQLAEARQFMEKRFNDVIKNINTGLRSDAGCLIVYNEGYGMWLNSLLWCIWVFLRNCYALIQYVRGVYLGVKQYFLDHLPDAPIPVKTFFTWFFSIIEWLIIWFIMNKIGAFFGFANISIDILVLLVNFILDAIWNVFGSMGYIFKQLFGEENANALWEELKKNKVIDFLLNFKQIFTRWIYELIRDAIYGAPAKKGGQPEDENIQNALVINSNFDSNMTSQEINAFLMEISSEKSKKLINEMQASIDENYKFLNNFTDYIYNMLLGQEDKTFCQFASSNSDSIIEFKRSITSFDNLMYQTFIGSERLTSSPNITELSAGAKRTKRNKNRKYKKITSKLKRKKTQKKLKKRKNKNISKK</sequence>
<feature type="compositionally biased region" description="Polar residues" evidence="1">
    <location>
        <begin position="1"/>
        <end position="10"/>
    </location>
</feature>
<feature type="compositionally biased region" description="Low complexity" evidence="1">
    <location>
        <begin position="15"/>
        <end position="25"/>
    </location>
</feature>
<organism evidence="3">
    <name type="scientific">viral metagenome</name>
    <dbReference type="NCBI Taxonomy" id="1070528"/>
    <lineage>
        <taxon>unclassified sequences</taxon>
        <taxon>metagenomes</taxon>
        <taxon>organismal metagenomes</taxon>
    </lineage>
</organism>
<keyword evidence="2" id="KW-0812">Transmembrane</keyword>